<protein>
    <recommendedName>
        <fullName evidence="2">UPF0102 protein EXY23_03935</fullName>
    </recommendedName>
</protein>
<accession>A0A4R4DVL4</accession>
<evidence type="ECO:0000313" key="4">
    <source>
        <dbReference type="EMBL" id="TCZ65336.1"/>
    </source>
</evidence>
<dbReference type="RefSeq" id="WP_132284788.1">
    <property type="nucleotide sequence ID" value="NZ_SKBM01000003.1"/>
</dbReference>
<reference evidence="4 5" key="1">
    <citation type="submission" date="2019-03" db="EMBL/GenBank/DDBJ databases">
        <title>Paracraurococcus aquatilis NE82 genome sequence.</title>
        <authorList>
            <person name="Zhao Y."/>
            <person name="Du Z."/>
        </authorList>
    </citation>
    <scope>NUCLEOTIDE SEQUENCE [LARGE SCALE GENOMIC DNA]</scope>
    <source>
        <strain evidence="4 5">NE82</strain>
    </source>
</reference>
<comment type="caution">
    <text evidence="4">The sequence shown here is derived from an EMBL/GenBank/DDBJ whole genome shotgun (WGS) entry which is preliminary data.</text>
</comment>
<dbReference type="GO" id="GO:0003676">
    <property type="term" value="F:nucleic acid binding"/>
    <property type="evidence" value="ECO:0007669"/>
    <property type="project" value="InterPro"/>
</dbReference>
<dbReference type="InterPro" id="IPR011856">
    <property type="entry name" value="tRNA_endonuc-like_dom_sf"/>
</dbReference>
<dbReference type="HAMAP" id="MF_00048">
    <property type="entry name" value="UPF0102"/>
    <property type="match status" value="1"/>
</dbReference>
<feature type="region of interest" description="Disordered" evidence="3">
    <location>
        <begin position="1"/>
        <end position="22"/>
    </location>
</feature>
<sequence>MTSAADPARRLRGARADSTGRTAEDAAAAALAAQGWTILARRARTPAGELDMVAERDGLLAFVEVKARPSLAEAAFALGARQRARLAAAAECWLAEHPGQGAAGIRFDVVLVAADGTVRRIADAFRLGDA</sequence>
<dbReference type="OrthoDB" id="9812968at2"/>
<dbReference type="Proteomes" id="UP000295023">
    <property type="component" value="Unassembled WGS sequence"/>
</dbReference>
<dbReference type="Pfam" id="PF02021">
    <property type="entry name" value="UPF0102"/>
    <property type="match status" value="1"/>
</dbReference>
<evidence type="ECO:0000256" key="1">
    <source>
        <dbReference type="ARBA" id="ARBA00006738"/>
    </source>
</evidence>
<name>A0A4R4DVL4_9PROT</name>
<dbReference type="InterPro" id="IPR011335">
    <property type="entry name" value="Restrct_endonuc-II-like"/>
</dbReference>
<dbReference type="PANTHER" id="PTHR34039">
    <property type="entry name" value="UPF0102 PROTEIN YRAN"/>
    <property type="match status" value="1"/>
</dbReference>
<evidence type="ECO:0000313" key="5">
    <source>
        <dbReference type="Proteomes" id="UP000295023"/>
    </source>
</evidence>
<dbReference type="Gene3D" id="3.40.1350.10">
    <property type="match status" value="1"/>
</dbReference>
<dbReference type="EMBL" id="SKBM01000003">
    <property type="protein sequence ID" value="TCZ65336.1"/>
    <property type="molecule type" value="Genomic_DNA"/>
</dbReference>
<gene>
    <name evidence="4" type="ORF">EXY23_03935</name>
</gene>
<dbReference type="AlphaFoldDB" id="A0A4R4DVL4"/>
<dbReference type="InterPro" id="IPR003509">
    <property type="entry name" value="UPF0102_YraN-like"/>
</dbReference>
<evidence type="ECO:0000256" key="3">
    <source>
        <dbReference type="SAM" id="MobiDB-lite"/>
    </source>
</evidence>
<dbReference type="SUPFAM" id="SSF52980">
    <property type="entry name" value="Restriction endonuclease-like"/>
    <property type="match status" value="1"/>
</dbReference>
<keyword evidence="5" id="KW-1185">Reference proteome</keyword>
<comment type="similarity">
    <text evidence="1 2">Belongs to the UPF0102 family.</text>
</comment>
<evidence type="ECO:0000256" key="2">
    <source>
        <dbReference type="HAMAP-Rule" id="MF_00048"/>
    </source>
</evidence>
<organism evidence="4 5">
    <name type="scientific">Roseicella aquatilis</name>
    <dbReference type="NCBI Taxonomy" id="2527868"/>
    <lineage>
        <taxon>Bacteria</taxon>
        <taxon>Pseudomonadati</taxon>
        <taxon>Pseudomonadota</taxon>
        <taxon>Alphaproteobacteria</taxon>
        <taxon>Acetobacterales</taxon>
        <taxon>Roseomonadaceae</taxon>
        <taxon>Roseicella</taxon>
    </lineage>
</organism>
<proteinExistence type="inferred from homology"/>
<dbReference type="PANTHER" id="PTHR34039:SF1">
    <property type="entry name" value="UPF0102 PROTEIN YRAN"/>
    <property type="match status" value="1"/>
</dbReference>